<protein>
    <recommendedName>
        <fullName evidence="3">Transcriptional regulator</fullName>
    </recommendedName>
</protein>
<reference evidence="1 2" key="1">
    <citation type="submission" date="2024-08" db="EMBL/GenBank/DDBJ databases">
        <title>Clostridium lapicellarii sp. nov., and Clostridium renhuaiense sp. nov., two species isolated from the mud in a fermentation cellar used for producing sauce-flavour Chinese liquors.</title>
        <authorList>
            <person name="Yang F."/>
            <person name="Wang H."/>
            <person name="Chen L.Q."/>
            <person name="Zhou N."/>
            <person name="Lu J.J."/>
            <person name="Pu X.X."/>
            <person name="Wan B."/>
            <person name="Wang L."/>
            <person name="Liu S.J."/>
        </authorList>
    </citation>
    <scope>NUCLEOTIDE SEQUENCE [LARGE SCALE GENOMIC DNA]</scope>
    <source>
        <strain evidence="1 2">MT-113</strain>
    </source>
</reference>
<gene>
    <name evidence="1" type="ORF">AB8S09_07905</name>
</gene>
<accession>A0ABV4DY16</accession>
<dbReference type="EMBL" id="JBGFFE010000009">
    <property type="protein sequence ID" value="MEY8763561.1"/>
    <property type="molecule type" value="Genomic_DNA"/>
</dbReference>
<evidence type="ECO:0000313" key="1">
    <source>
        <dbReference type="EMBL" id="MEY8763561.1"/>
    </source>
</evidence>
<proteinExistence type="predicted"/>
<keyword evidence="2" id="KW-1185">Reference proteome</keyword>
<dbReference type="RefSeq" id="WP_294185167.1">
    <property type="nucleotide sequence ID" value="NZ_JBGFFE010000009.1"/>
</dbReference>
<organism evidence="1 2">
    <name type="scientific">Clostridium lapidicellarium</name>
    <dbReference type="NCBI Taxonomy" id="3240931"/>
    <lineage>
        <taxon>Bacteria</taxon>
        <taxon>Bacillati</taxon>
        <taxon>Bacillota</taxon>
        <taxon>Clostridia</taxon>
        <taxon>Eubacteriales</taxon>
        <taxon>Clostridiaceae</taxon>
        <taxon>Clostridium</taxon>
    </lineage>
</organism>
<name>A0ABV4DY16_9CLOT</name>
<evidence type="ECO:0000313" key="2">
    <source>
        <dbReference type="Proteomes" id="UP001565220"/>
    </source>
</evidence>
<evidence type="ECO:0008006" key="3">
    <source>
        <dbReference type="Google" id="ProtNLM"/>
    </source>
</evidence>
<sequence length="40" mass="4653">MKDKKSVLITPDIIEECLCESLDTVENNSQSHRKNKKHLK</sequence>
<dbReference type="Proteomes" id="UP001565220">
    <property type="component" value="Unassembled WGS sequence"/>
</dbReference>
<comment type="caution">
    <text evidence="1">The sequence shown here is derived from an EMBL/GenBank/DDBJ whole genome shotgun (WGS) entry which is preliminary data.</text>
</comment>